<dbReference type="NCBIfam" id="NF041907">
    <property type="entry name" value="CLCA_X"/>
    <property type="match status" value="1"/>
</dbReference>
<dbReference type="Proteomes" id="UP000294832">
    <property type="component" value="Unassembled WGS sequence"/>
</dbReference>
<evidence type="ECO:0000313" key="3">
    <source>
        <dbReference type="Proteomes" id="UP000294832"/>
    </source>
</evidence>
<keyword evidence="3" id="KW-1185">Reference proteome</keyword>
<organism evidence="2 3">
    <name type="scientific">Shewanella fodinae</name>
    <dbReference type="NCBI Taxonomy" id="552357"/>
    <lineage>
        <taxon>Bacteria</taxon>
        <taxon>Pseudomonadati</taxon>
        <taxon>Pseudomonadota</taxon>
        <taxon>Gammaproteobacteria</taxon>
        <taxon>Alteromonadales</taxon>
        <taxon>Shewanellaceae</taxon>
        <taxon>Shewanella</taxon>
    </lineage>
</organism>
<dbReference type="AlphaFoldDB" id="A0A4V2RS81"/>
<name>A0A4V2RS81_9GAMM</name>
<feature type="domain" description="Large polyvalent protein-associated" evidence="1">
    <location>
        <begin position="184"/>
        <end position="257"/>
    </location>
</feature>
<dbReference type="RefSeq" id="WP_133039209.1">
    <property type="nucleotide sequence ID" value="NZ_SLWF01000015.1"/>
</dbReference>
<dbReference type="InterPro" id="IPR041047">
    <property type="entry name" value="LPD1"/>
</dbReference>
<comment type="caution">
    <text evidence="2">The sequence shown here is derived from an EMBL/GenBank/DDBJ whole genome shotgun (WGS) entry which is preliminary data.</text>
</comment>
<evidence type="ECO:0000259" key="1">
    <source>
        <dbReference type="Pfam" id="PF18796"/>
    </source>
</evidence>
<dbReference type="Pfam" id="PF18796">
    <property type="entry name" value="LPD1"/>
    <property type="match status" value="1"/>
</dbReference>
<protein>
    <recommendedName>
        <fullName evidence="1">Large polyvalent protein-associated domain-containing protein</fullName>
    </recommendedName>
</protein>
<sequence>MLVHSRYVRQGPDYRLGEPKTFLDVRDTFGFAAVRVGRWVSDEESAIAANLVFDSLADLAFILNIPPATLGLRQSLNLDFGIGGRKGVQAHYAPANRTLALAKNAGAGALAHEFWHALDHHLALAAFADDSDISPVSFASELWLQDIKLKSHPLNQALAQLFQQVLLNGDGSDASHYVSRAIKLDQARGSYYFSRPTELMARAFESAIEHCAEVRNQYLVSGTLSVEAAASGAYPENGHLTQIFGAIREYFRMLGQAVAR</sequence>
<gene>
    <name evidence="2" type="ORF">EDC91_11569</name>
</gene>
<evidence type="ECO:0000313" key="2">
    <source>
        <dbReference type="EMBL" id="TCN83363.1"/>
    </source>
</evidence>
<accession>A0A4V2RS81</accession>
<dbReference type="OrthoDB" id="343736at2"/>
<dbReference type="EMBL" id="SLWF01000015">
    <property type="protein sequence ID" value="TCN83363.1"/>
    <property type="molecule type" value="Genomic_DNA"/>
</dbReference>
<proteinExistence type="predicted"/>
<reference evidence="2 3" key="1">
    <citation type="submission" date="2019-03" db="EMBL/GenBank/DDBJ databases">
        <title>Freshwater and sediment microbial communities from various areas in North America, analyzing microbe dynamics in response to fracking.</title>
        <authorList>
            <person name="Lamendella R."/>
        </authorList>
    </citation>
    <scope>NUCLEOTIDE SEQUENCE [LARGE SCALE GENOMIC DNA]</scope>
    <source>
        <strain evidence="2 3">74A</strain>
    </source>
</reference>